<evidence type="ECO:0000313" key="1">
    <source>
        <dbReference type="EMBL" id="GFS40321.1"/>
    </source>
</evidence>
<accession>A0A7J0DRY0</accession>
<dbReference type="Proteomes" id="UP000585474">
    <property type="component" value="Unassembled WGS sequence"/>
</dbReference>
<evidence type="ECO:0000313" key="2">
    <source>
        <dbReference type="Proteomes" id="UP000585474"/>
    </source>
</evidence>
<proteinExistence type="predicted"/>
<organism evidence="1 2">
    <name type="scientific">Actinidia rufa</name>
    <dbReference type="NCBI Taxonomy" id="165716"/>
    <lineage>
        <taxon>Eukaryota</taxon>
        <taxon>Viridiplantae</taxon>
        <taxon>Streptophyta</taxon>
        <taxon>Embryophyta</taxon>
        <taxon>Tracheophyta</taxon>
        <taxon>Spermatophyta</taxon>
        <taxon>Magnoliopsida</taxon>
        <taxon>eudicotyledons</taxon>
        <taxon>Gunneridae</taxon>
        <taxon>Pentapetalae</taxon>
        <taxon>asterids</taxon>
        <taxon>Ericales</taxon>
        <taxon>Actinidiaceae</taxon>
        <taxon>Actinidia</taxon>
    </lineage>
</organism>
<keyword evidence="2" id="KW-1185">Reference proteome</keyword>
<comment type="caution">
    <text evidence="1">The sequence shown here is derived from an EMBL/GenBank/DDBJ whole genome shotgun (WGS) entry which is preliminary data.</text>
</comment>
<dbReference type="EMBL" id="BJWL01000347">
    <property type="protein sequence ID" value="GFS40321.1"/>
    <property type="molecule type" value="Genomic_DNA"/>
</dbReference>
<sequence length="87" mass="9323">MVSGYLVIGKHCTITDDCRGEFCDTGCLFRGCIKGKCRCECGDRIIKGRSCKTNDGCRGEFCDTNCFALGCIKGYCECSCGAPPGPN</sequence>
<protein>
    <submittedName>
        <fullName evidence="1">Uncharacterized protein</fullName>
    </submittedName>
</protein>
<name>A0A7J0DRY0_9ERIC</name>
<dbReference type="AlphaFoldDB" id="A0A7J0DRY0"/>
<reference evidence="2" key="1">
    <citation type="submission" date="2019-07" db="EMBL/GenBank/DDBJ databases">
        <title>De Novo Assembly of kiwifruit Actinidia rufa.</title>
        <authorList>
            <person name="Sugita-Konishi S."/>
            <person name="Sato K."/>
            <person name="Mori E."/>
            <person name="Abe Y."/>
            <person name="Kisaki G."/>
            <person name="Hamano K."/>
            <person name="Suezawa K."/>
            <person name="Otani M."/>
            <person name="Fukuda T."/>
            <person name="Manabe T."/>
            <person name="Gomi K."/>
            <person name="Tabuchi M."/>
            <person name="Akimitsu K."/>
            <person name="Kataoka I."/>
        </authorList>
    </citation>
    <scope>NUCLEOTIDE SEQUENCE [LARGE SCALE GENOMIC DNA]</scope>
    <source>
        <strain evidence="2">cv. Fuchu</strain>
    </source>
</reference>
<gene>
    <name evidence="1" type="ORF">Acr_00g0067820</name>
</gene>